<name>A0AAD4MT36_9BILA</name>
<gene>
    <name evidence="1" type="ORF">DdX_14210</name>
</gene>
<evidence type="ECO:0000313" key="2">
    <source>
        <dbReference type="Proteomes" id="UP001201812"/>
    </source>
</evidence>
<evidence type="ECO:0000313" key="1">
    <source>
        <dbReference type="EMBL" id="KAI1704451.1"/>
    </source>
</evidence>
<proteinExistence type="predicted"/>
<dbReference type="EMBL" id="JAKKPZ010000067">
    <property type="protein sequence ID" value="KAI1704451.1"/>
    <property type="molecule type" value="Genomic_DNA"/>
</dbReference>
<reference evidence="1" key="1">
    <citation type="submission" date="2022-01" db="EMBL/GenBank/DDBJ databases">
        <title>Genome Sequence Resource for Two Populations of Ditylenchus destructor, the Migratory Endoparasitic Phytonematode.</title>
        <authorList>
            <person name="Zhang H."/>
            <person name="Lin R."/>
            <person name="Xie B."/>
        </authorList>
    </citation>
    <scope>NUCLEOTIDE SEQUENCE</scope>
    <source>
        <strain evidence="1">BazhouSP</strain>
    </source>
</reference>
<organism evidence="1 2">
    <name type="scientific">Ditylenchus destructor</name>
    <dbReference type="NCBI Taxonomy" id="166010"/>
    <lineage>
        <taxon>Eukaryota</taxon>
        <taxon>Metazoa</taxon>
        <taxon>Ecdysozoa</taxon>
        <taxon>Nematoda</taxon>
        <taxon>Chromadorea</taxon>
        <taxon>Rhabditida</taxon>
        <taxon>Tylenchina</taxon>
        <taxon>Tylenchomorpha</taxon>
        <taxon>Sphaerularioidea</taxon>
        <taxon>Anguinidae</taxon>
        <taxon>Anguininae</taxon>
        <taxon>Ditylenchus</taxon>
    </lineage>
</organism>
<protein>
    <submittedName>
        <fullName evidence="1">Uncharacterized protein</fullName>
    </submittedName>
</protein>
<accession>A0AAD4MT36</accession>
<dbReference type="Proteomes" id="UP001201812">
    <property type="component" value="Unassembled WGS sequence"/>
</dbReference>
<keyword evidence="2" id="KW-1185">Reference proteome</keyword>
<comment type="caution">
    <text evidence="1">The sequence shown here is derived from an EMBL/GenBank/DDBJ whole genome shotgun (WGS) entry which is preliminary data.</text>
</comment>
<sequence>MTKSGGYRIIKLDQEAVQDRGRVSGKHIREVMVETDRYDPFTTVELKFDINKIKYVNEKIKTLTAVPDSDAEDITIKGLNIYM</sequence>
<dbReference type="AlphaFoldDB" id="A0AAD4MT36"/>